<evidence type="ECO:0000313" key="6">
    <source>
        <dbReference type="Proteomes" id="UP001409585"/>
    </source>
</evidence>
<organism evidence="5 6">
    <name type="scientific">Halioxenophilus aromaticivorans</name>
    <dbReference type="NCBI Taxonomy" id="1306992"/>
    <lineage>
        <taxon>Bacteria</taxon>
        <taxon>Pseudomonadati</taxon>
        <taxon>Pseudomonadota</taxon>
        <taxon>Gammaproteobacteria</taxon>
        <taxon>Alteromonadales</taxon>
        <taxon>Alteromonadaceae</taxon>
        <taxon>Halioxenophilus</taxon>
    </lineage>
</organism>
<dbReference type="PANTHER" id="PTHR33154">
    <property type="entry name" value="TRANSCRIPTIONAL REGULATOR, ARSR FAMILY"/>
    <property type="match status" value="1"/>
</dbReference>
<evidence type="ECO:0000256" key="1">
    <source>
        <dbReference type="ARBA" id="ARBA00023015"/>
    </source>
</evidence>
<dbReference type="Proteomes" id="UP001409585">
    <property type="component" value="Unassembled WGS sequence"/>
</dbReference>
<sequence>MEMPQLLEQDAARAAEFLRSLANEYRLLILCHLAAGELSVGELHTHFTLSQSSFSQHLAVLRNQGLLKNRKVAQTVYYSIADPDVEQFMMLLKNKFCPAL</sequence>
<gene>
    <name evidence="5" type="ORF">GCM10025791_27600</name>
</gene>
<evidence type="ECO:0000256" key="2">
    <source>
        <dbReference type="ARBA" id="ARBA00023125"/>
    </source>
</evidence>
<feature type="domain" description="HTH arsR-type" evidence="4">
    <location>
        <begin position="6"/>
        <end position="100"/>
    </location>
</feature>
<keyword evidence="2" id="KW-0238">DNA-binding</keyword>
<dbReference type="NCBIfam" id="NF033788">
    <property type="entry name" value="HTH_metalloreg"/>
    <property type="match status" value="1"/>
</dbReference>
<keyword evidence="3" id="KW-0804">Transcription</keyword>
<dbReference type="PANTHER" id="PTHR33154:SF28">
    <property type="entry name" value="HTH-TYPE TRANSCRIPTIONAL REGULATOR YGAV-RELATED"/>
    <property type="match status" value="1"/>
</dbReference>
<evidence type="ECO:0000259" key="4">
    <source>
        <dbReference type="PROSITE" id="PS50987"/>
    </source>
</evidence>
<dbReference type="InterPro" id="IPR036388">
    <property type="entry name" value="WH-like_DNA-bd_sf"/>
</dbReference>
<keyword evidence="1" id="KW-0805">Transcription regulation</keyword>
<evidence type="ECO:0000313" key="5">
    <source>
        <dbReference type="EMBL" id="GAA4946679.1"/>
    </source>
</evidence>
<dbReference type="SUPFAM" id="SSF46785">
    <property type="entry name" value="Winged helix' DNA-binding domain"/>
    <property type="match status" value="1"/>
</dbReference>
<dbReference type="PROSITE" id="PS50987">
    <property type="entry name" value="HTH_ARSR_2"/>
    <property type="match status" value="1"/>
</dbReference>
<keyword evidence="6" id="KW-1185">Reference proteome</keyword>
<dbReference type="AlphaFoldDB" id="A0AAV3U4C2"/>
<evidence type="ECO:0000256" key="3">
    <source>
        <dbReference type="ARBA" id="ARBA00023163"/>
    </source>
</evidence>
<dbReference type="EMBL" id="BAABLX010000026">
    <property type="protein sequence ID" value="GAA4946679.1"/>
    <property type="molecule type" value="Genomic_DNA"/>
</dbReference>
<proteinExistence type="predicted"/>
<dbReference type="SMART" id="SM00418">
    <property type="entry name" value="HTH_ARSR"/>
    <property type="match status" value="1"/>
</dbReference>
<reference evidence="6" key="1">
    <citation type="journal article" date="2019" name="Int. J. Syst. Evol. Microbiol.">
        <title>The Global Catalogue of Microorganisms (GCM) 10K type strain sequencing project: providing services to taxonomists for standard genome sequencing and annotation.</title>
        <authorList>
            <consortium name="The Broad Institute Genomics Platform"/>
            <consortium name="The Broad Institute Genome Sequencing Center for Infectious Disease"/>
            <person name="Wu L."/>
            <person name="Ma J."/>
        </authorList>
    </citation>
    <scope>NUCLEOTIDE SEQUENCE [LARGE SCALE GENOMIC DNA]</scope>
    <source>
        <strain evidence="6">JCM 19134</strain>
    </source>
</reference>
<protein>
    <submittedName>
        <fullName evidence="5">Metalloregulator ArsR/SmtB family transcription factor</fullName>
    </submittedName>
</protein>
<dbReference type="PRINTS" id="PR00778">
    <property type="entry name" value="HTHARSR"/>
</dbReference>
<name>A0AAV3U4C2_9ALTE</name>
<dbReference type="GO" id="GO:0003700">
    <property type="term" value="F:DNA-binding transcription factor activity"/>
    <property type="evidence" value="ECO:0007669"/>
    <property type="project" value="InterPro"/>
</dbReference>
<dbReference type="CDD" id="cd00090">
    <property type="entry name" value="HTH_ARSR"/>
    <property type="match status" value="1"/>
</dbReference>
<dbReference type="Pfam" id="PF01022">
    <property type="entry name" value="HTH_5"/>
    <property type="match status" value="1"/>
</dbReference>
<dbReference type="InterPro" id="IPR001845">
    <property type="entry name" value="HTH_ArsR_DNA-bd_dom"/>
</dbReference>
<accession>A0AAV3U4C2</accession>
<dbReference type="Gene3D" id="1.10.10.10">
    <property type="entry name" value="Winged helix-like DNA-binding domain superfamily/Winged helix DNA-binding domain"/>
    <property type="match status" value="1"/>
</dbReference>
<comment type="caution">
    <text evidence="5">The sequence shown here is derived from an EMBL/GenBank/DDBJ whole genome shotgun (WGS) entry which is preliminary data.</text>
</comment>
<dbReference type="InterPro" id="IPR011991">
    <property type="entry name" value="ArsR-like_HTH"/>
</dbReference>
<dbReference type="InterPro" id="IPR036390">
    <property type="entry name" value="WH_DNA-bd_sf"/>
</dbReference>
<dbReference type="GO" id="GO:0003677">
    <property type="term" value="F:DNA binding"/>
    <property type="evidence" value="ECO:0007669"/>
    <property type="project" value="UniProtKB-KW"/>
</dbReference>
<dbReference type="InterPro" id="IPR051081">
    <property type="entry name" value="HTH_MetalResp_TranReg"/>
</dbReference>